<protein>
    <submittedName>
        <fullName evidence="5">Putative GTP binding domain</fullName>
    </submittedName>
</protein>
<dbReference type="Pfam" id="PF01926">
    <property type="entry name" value="MMR_HSR1"/>
    <property type="match status" value="1"/>
</dbReference>
<dbReference type="InterPro" id="IPR006073">
    <property type="entry name" value="GTP-bd"/>
</dbReference>
<evidence type="ECO:0000256" key="2">
    <source>
        <dbReference type="SAM" id="MobiDB-lite"/>
    </source>
</evidence>
<keyword evidence="3" id="KW-0472">Membrane</keyword>
<gene>
    <name evidence="5" type="ORF">SAMD00023353_1102420</name>
</gene>
<feature type="coiled-coil region" evidence="1">
    <location>
        <begin position="418"/>
        <end position="453"/>
    </location>
</feature>
<accession>A0A1S7UMV7</accession>
<reference evidence="5" key="1">
    <citation type="submission" date="2016-03" db="EMBL/GenBank/DDBJ databases">
        <title>Draft genome sequence of Rosellinia necatrix.</title>
        <authorList>
            <person name="Kanematsu S."/>
        </authorList>
    </citation>
    <scope>NUCLEOTIDE SEQUENCE [LARGE SCALE GENOMIC DNA]</scope>
    <source>
        <strain evidence="5">W97</strain>
    </source>
</reference>
<dbReference type="Gene3D" id="3.40.50.300">
    <property type="entry name" value="P-loop containing nucleotide triphosphate hydrolases"/>
    <property type="match status" value="1"/>
</dbReference>
<dbReference type="OMA" id="MWNISER"/>
<evidence type="ECO:0000313" key="6">
    <source>
        <dbReference type="Proteomes" id="UP000054516"/>
    </source>
</evidence>
<dbReference type="GO" id="GO:0005525">
    <property type="term" value="F:GTP binding"/>
    <property type="evidence" value="ECO:0007669"/>
    <property type="project" value="InterPro"/>
</dbReference>
<dbReference type="STRING" id="77044.A0A1S7UMV7"/>
<keyword evidence="1" id="KW-0175">Coiled coil</keyword>
<evidence type="ECO:0000256" key="3">
    <source>
        <dbReference type="SAM" id="Phobius"/>
    </source>
</evidence>
<dbReference type="AlphaFoldDB" id="A0A1S7UMV7"/>
<evidence type="ECO:0000256" key="1">
    <source>
        <dbReference type="SAM" id="Coils"/>
    </source>
</evidence>
<organism evidence="5">
    <name type="scientific">Rosellinia necatrix</name>
    <name type="common">White root-rot fungus</name>
    <dbReference type="NCBI Taxonomy" id="77044"/>
    <lineage>
        <taxon>Eukaryota</taxon>
        <taxon>Fungi</taxon>
        <taxon>Dikarya</taxon>
        <taxon>Ascomycota</taxon>
        <taxon>Pezizomycotina</taxon>
        <taxon>Sordariomycetes</taxon>
        <taxon>Xylariomycetidae</taxon>
        <taxon>Xylariales</taxon>
        <taxon>Xylariaceae</taxon>
        <taxon>Rosellinia</taxon>
    </lineage>
</organism>
<feature type="transmembrane region" description="Helical" evidence="3">
    <location>
        <begin position="480"/>
        <end position="496"/>
    </location>
</feature>
<dbReference type="SUPFAM" id="SSF52540">
    <property type="entry name" value="P-loop containing nucleoside triphosphate hydrolases"/>
    <property type="match status" value="1"/>
</dbReference>
<feature type="domain" description="G" evidence="4">
    <location>
        <begin position="21"/>
        <end position="80"/>
    </location>
</feature>
<evidence type="ECO:0000259" key="4">
    <source>
        <dbReference type="Pfam" id="PF01926"/>
    </source>
</evidence>
<evidence type="ECO:0000313" key="5">
    <source>
        <dbReference type="EMBL" id="GAP84700.1"/>
    </source>
</evidence>
<name>A0A1S7UMV7_ROSNE</name>
<dbReference type="EMBL" id="DF977456">
    <property type="protein sequence ID" value="GAP84700.1"/>
    <property type="molecule type" value="Genomic_DNA"/>
</dbReference>
<sequence>MSIIETDFSRPLGPSDVIIPVMGVTGSGKSSFISTLLQEESENLRIVGHDLTSRTAEVGFFPLEYKDGRRIFLVDTPGLDDTYRTDAEVLRSITYVLGQTHCCGVGTAGVVYMHRISDNRFSGTAARNVSVLKKLCGERAFPRVVLGTSMWHEAAGDADSFRKAVEHEEQLESTDAFWGALSRGGSLMMRWSGEEHSAFEIIEHIMNLYDRDGAVVLRVQEELVNEGKSLAETEVGMIVDQGLVGAKAQFRHEIQALALQLRQILQEGDQHIAQEMQRQLDVMRGGILAIEASQAKIRTTFETLAEVKAAEYRKILAETQEEQRSIRTIIDRYKADYEKLLREEQSNAEAMREARTYSERQRSSLTVTPRHHNHSRRSLSPHPHAHPHPHPHLHLQAPHDRRRHSYSTDVVRYDESLIDEVDEELERQYREEQEELKRQKLEMQKKMRRDERKKMWKQNMIPLLTILAGIGAAIGGGILLQPEVIVAGVALVATGAQKMDWKKRGKDGVNTRQVLAPGSGGGLLRLQR</sequence>
<dbReference type="CDD" id="cd00882">
    <property type="entry name" value="Ras_like_GTPase"/>
    <property type="match status" value="1"/>
</dbReference>
<keyword evidence="3" id="KW-1133">Transmembrane helix</keyword>
<feature type="compositionally biased region" description="Basic and acidic residues" evidence="2">
    <location>
        <begin position="345"/>
        <end position="362"/>
    </location>
</feature>
<dbReference type="Proteomes" id="UP000054516">
    <property type="component" value="Unassembled WGS sequence"/>
</dbReference>
<proteinExistence type="predicted"/>
<dbReference type="OrthoDB" id="8954335at2759"/>
<feature type="compositionally biased region" description="Basic residues" evidence="2">
    <location>
        <begin position="369"/>
        <end position="393"/>
    </location>
</feature>
<keyword evidence="3" id="KW-0812">Transmembrane</keyword>
<dbReference type="InterPro" id="IPR027417">
    <property type="entry name" value="P-loop_NTPase"/>
</dbReference>
<feature type="region of interest" description="Disordered" evidence="2">
    <location>
        <begin position="345"/>
        <end position="406"/>
    </location>
</feature>
<keyword evidence="6" id="KW-1185">Reference proteome</keyword>